<dbReference type="InterPro" id="IPR029058">
    <property type="entry name" value="AB_hydrolase_fold"/>
</dbReference>
<dbReference type="GO" id="GO:0003824">
    <property type="term" value="F:catalytic activity"/>
    <property type="evidence" value="ECO:0007669"/>
    <property type="project" value="InterPro"/>
</dbReference>
<dbReference type="InterPro" id="IPR000639">
    <property type="entry name" value="Epox_hydrolase-like"/>
</dbReference>
<accession>A0A401QRB7</accession>
<dbReference type="Gene3D" id="3.40.50.1820">
    <property type="entry name" value="alpha/beta hydrolase"/>
    <property type="match status" value="1"/>
</dbReference>
<reference evidence="2 3" key="1">
    <citation type="journal article" date="2019" name="Microbiol. Resour. Announc.">
        <title>Draft Genome Sequence of the Most Traditional epsilon-Poly-l-Lysine Producer, Streptomyces albulus NBRC14147.</title>
        <authorList>
            <person name="Yamanaka K."/>
            <person name="Hamano Y."/>
        </authorList>
    </citation>
    <scope>NUCLEOTIDE SEQUENCE [LARGE SCALE GENOMIC DNA]</scope>
    <source>
        <strain evidence="2 3">NBRC 14147</strain>
    </source>
</reference>
<dbReference type="InterPro" id="IPR050228">
    <property type="entry name" value="Carboxylesterase_BioH"/>
</dbReference>
<dbReference type="InterPro" id="IPR000073">
    <property type="entry name" value="AB_hydrolase_1"/>
</dbReference>
<dbReference type="SUPFAM" id="SSF53474">
    <property type="entry name" value="alpha/beta-Hydrolases"/>
    <property type="match status" value="1"/>
</dbReference>
<feature type="domain" description="AB hydrolase-1" evidence="1">
    <location>
        <begin position="32"/>
        <end position="264"/>
    </location>
</feature>
<dbReference type="PANTHER" id="PTHR43194">
    <property type="entry name" value="HYDROLASE ALPHA/BETA FOLD FAMILY"/>
    <property type="match status" value="1"/>
</dbReference>
<comment type="caution">
    <text evidence="2">The sequence shown here is derived from an EMBL/GenBank/DDBJ whole genome shotgun (WGS) entry which is preliminary data.</text>
</comment>
<dbReference type="EMBL" id="BHXC01000002">
    <property type="protein sequence ID" value="GCB87941.1"/>
    <property type="molecule type" value="Genomic_DNA"/>
</dbReference>
<sequence length="282" mass="30238">MSTYAQPTPWKLHQRVPVAAGEVATGVFGEGPPVVLVHGTPASSYLWRNAVPTLARHHTVYVWDLLGFGASRIAPGATPSIAQQARTLAELVDHWGLAAPALVGHDIGGGVVVRAHLHEGVPASHLALLDAAVLGPWNTPFTEHQQRYAEAYRTMPAHIFDDLVTARLRTAAHHPLSEAAAAAYRAPWAGAEGQRRWIDQVCAVTYEDTREAVDRLGEITVPTLVLWGAEDQWLPTTTGDRLAAAIPGAERLTLPGAGHFVAEDQPAATAEALVAFFGRQPR</sequence>
<proteinExistence type="predicted"/>
<dbReference type="Proteomes" id="UP000288351">
    <property type="component" value="Unassembled WGS sequence"/>
</dbReference>
<dbReference type="PRINTS" id="PR00111">
    <property type="entry name" value="ABHYDROLASE"/>
</dbReference>
<dbReference type="RefSeq" id="WP_020931157.1">
    <property type="nucleotide sequence ID" value="NZ_BHXC01000002.1"/>
</dbReference>
<protein>
    <submittedName>
        <fullName evidence="2">Oxidoreductase</fullName>
    </submittedName>
</protein>
<gene>
    <name evidence="2" type="ORF">SALB_00610</name>
</gene>
<dbReference type="AlphaFoldDB" id="A0A401QRB7"/>
<organism evidence="2 3">
    <name type="scientific">Streptomyces noursei</name>
    <name type="common">Streptomyces albulus</name>
    <dbReference type="NCBI Taxonomy" id="1971"/>
    <lineage>
        <taxon>Bacteria</taxon>
        <taxon>Bacillati</taxon>
        <taxon>Actinomycetota</taxon>
        <taxon>Actinomycetes</taxon>
        <taxon>Kitasatosporales</taxon>
        <taxon>Streptomycetaceae</taxon>
        <taxon>Streptomyces</taxon>
    </lineage>
</organism>
<evidence type="ECO:0000313" key="2">
    <source>
        <dbReference type="EMBL" id="GCB87941.1"/>
    </source>
</evidence>
<dbReference type="PANTHER" id="PTHR43194:SF5">
    <property type="entry name" value="PIMELOYL-[ACYL-CARRIER PROTEIN] METHYL ESTER ESTERASE"/>
    <property type="match status" value="1"/>
</dbReference>
<evidence type="ECO:0000259" key="1">
    <source>
        <dbReference type="Pfam" id="PF00561"/>
    </source>
</evidence>
<evidence type="ECO:0000313" key="3">
    <source>
        <dbReference type="Proteomes" id="UP000288351"/>
    </source>
</evidence>
<dbReference type="PRINTS" id="PR00412">
    <property type="entry name" value="EPOXHYDRLASE"/>
</dbReference>
<name>A0A401QRB7_STRNR</name>
<dbReference type="Pfam" id="PF00561">
    <property type="entry name" value="Abhydrolase_1"/>
    <property type="match status" value="1"/>
</dbReference>